<organism evidence="2 3">
    <name type="scientific">Solea senegalensis</name>
    <name type="common">Senegalese sole</name>
    <dbReference type="NCBI Taxonomy" id="28829"/>
    <lineage>
        <taxon>Eukaryota</taxon>
        <taxon>Metazoa</taxon>
        <taxon>Chordata</taxon>
        <taxon>Craniata</taxon>
        <taxon>Vertebrata</taxon>
        <taxon>Euteleostomi</taxon>
        <taxon>Actinopterygii</taxon>
        <taxon>Neopterygii</taxon>
        <taxon>Teleostei</taxon>
        <taxon>Neoteleostei</taxon>
        <taxon>Acanthomorphata</taxon>
        <taxon>Carangaria</taxon>
        <taxon>Pleuronectiformes</taxon>
        <taxon>Pleuronectoidei</taxon>
        <taxon>Soleidae</taxon>
        <taxon>Solea</taxon>
    </lineage>
</organism>
<proteinExistence type="predicted"/>
<gene>
    <name evidence="2" type="ORF">JOB18_010299</name>
</gene>
<dbReference type="AlphaFoldDB" id="A0AAV6R957"/>
<evidence type="ECO:0000256" key="1">
    <source>
        <dbReference type="SAM" id="MobiDB-lite"/>
    </source>
</evidence>
<name>A0AAV6R957_SOLSE</name>
<reference evidence="2 3" key="1">
    <citation type="journal article" date="2021" name="Sci. Rep.">
        <title>Chromosome anchoring in Senegalese sole (Solea senegalensis) reveals sex-associated markers and genome rearrangements in flatfish.</title>
        <authorList>
            <person name="Guerrero-Cozar I."/>
            <person name="Gomez-Garrido J."/>
            <person name="Berbel C."/>
            <person name="Martinez-Blanch J.F."/>
            <person name="Alioto T."/>
            <person name="Claros M.G."/>
            <person name="Gagnaire P.A."/>
            <person name="Manchado M."/>
        </authorList>
    </citation>
    <scope>NUCLEOTIDE SEQUENCE [LARGE SCALE GENOMIC DNA]</scope>
    <source>
        <strain evidence="2">Sse05_10M</strain>
    </source>
</reference>
<comment type="caution">
    <text evidence="2">The sequence shown here is derived from an EMBL/GenBank/DDBJ whole genome shotgun (WGS) entry which is preliminary data.</text>
</comment>
<evidence type="ECO:0000313" key="3">
    <source>
        <dbReference type="Proteomes" id="UP000693946"/>
    </source>
</evidence>
<sequence>MEWGRSVETSLLDDWCQYHIHGPAHGGSETERRGCLLCCRAHNPLTNKHTHSSTTKLQATSVWLGGSSPGD</sequence>
<evidence type="ECO:0000313" key="2">
    <source>
        <dbReference type="EMBL" id="KAG7501944.1"/>
    </source>
</evidence>
<feature type="region of interest" description="Disordered" evidence="1">
    <location>
        <begin position="47"/>
        <end position="71"/>
    </location>
</feature>
<feature type="compositionally biased region" description="Polar residues" evidence="1">
    <location>
        <begin position="47"/>
        <end position="61"/>
    </location>
</feature>
<keyword evidence="3" id="KW-1185">Reference proteome</keyword>
<accession>A0AAV6R957</accession>
<dbReference type="EMBL" id="JAGKHQ010000012">
    <property type="protein sequence ID" value="KAG7501944.1"/>
    <property type="molecule type" value="Genomic_DNA"/>
</dbReference>
<protein>
    <submittedName>
        <fullName evidence="2">Uncharacterized protein</fullName>
    </submittedName>
</protein>
<dbReference type="Proteomes" id="UP000693946">
    <property type="component" value="Linkage Group LG2"/>
</dbReference>